<dbReference type="EMBL" id="SNYJ01000002">
    <property type="protein sequence ID" value="TDQ42381.1"/>
    <property type="molecule type" value="Genomic_DNA"/>
</dbReference>
<keyword evidence="2" id="KW-0547">Nucleotide-binding</keyword>
<keyword evidence="1" id="KW-0808">Transferase</keyword>
<dbReference type="Pfam" id="PF04265">
    <property type="entry name" value="TPK_B1_binding"/>
    <property type="match status" value="1"/>
</dbReference>
<dbReference type="GO" id="GO:0005524">
    <property type="term" value="F:ATP binding"/>
    <property type="evidence" value="ECO:0007669"/>
    <property type="project" value="UniProtKB-KW"/>
</dbReference>
<feature type="domain" description="Thiamin pyrophosphokinase thiamin-binding" evidence="6">
    <location>
        <begin position="141"/>
        <end position="207"/>
    </location>
</feature>
<dbReference type="Pfam" id="PF04263">
    <property type="entry name" value="TPK_catalytic"/>
    <property type="match status" value="1"/>
</dbReference>
<dbReference type="PANTHER" id="PTHR41299">
    <property type="entry name" value="THIAMINE PYROPHOSPHOKINASE"/>
    <property type="match status" value="1"/>
</dbReference>
<evidence type="ECO:0000313" key="7">
    <source>
        <dbReference type="EMBL" id="TDQ42381.1"/>
    </source>
</evidence>
<dbReference type="NCBIfam" id="TIGR01378">
    <property type="entry name" value="thi_PPkinase"/>
    <property type="match status" value="1"/>
</dbReference>
<sequence length="218" mass="24141">MSVWRIMAGGPMENVPIDECVKNRNYWIGVDRGAAVLQDEGIDPIAVFGDFDSPEGKAWLNSSSDAGAKHLYPEEKNDTDLALCVTWALAQKPARLEIYGATGGRLDHFIGSIGMLEGAIDSGVNVVIIDRWNELSMYTSGSYTLQNNSLYTYLSFHAVTASVEGLTLKGVKYPLQSFTLERNSTRCVSNEFSAQQAQLDFCTGRLLMIRSRDRNEKE</sequence>
<dbReference type="InterPro" id="IPR036371">
    <property type="entry name" value="TPK_B1-bd_sf"/>
</dbReference>
<accession>A0A4R6U7P1</accession>
<proteinExistence type="predicted"/>
<dbReference type="InterPro" id="IPR036759">
    <property type="entry name" value="TPK_catalytic_sf"/>
</dbReference>
<dbReference type="GO" id="GO:0016301">
    <property type="term" value="F:kinase activity"/>
    <property type="evidence" value="ECO:0007669"/>
    <property type="project" value="UniProtKB-KW"/>
</dbReference>
<dbReference type="InterPro" id="IPR007371">
    <property type="entry name" value="TPK_catalytic"/>
</dbReference>
<dbReference type="SUPFAM" id="SSF63999">
    <property type="entry name" value="Thiamin pyrophosphokinase, catalytic domain"/>
    <property type="match status" value="1"/>
</dbReference>
<name>A0A4R6U7P1_9BACI</name>
<reference evidence="7 8" key="1">
    <citation type="submission" date="2019-03" db="EMBL/GenBank/DDBJ databases">
        <title>Genomic Encyclopedia of Type Strains, Phase IV (KMG-IV): sequencing the most valuable type-strain genomes for metagenomic binning, comparative biology and taxonomic classification.</title>
        <authorList>
            <person name="Goeker M."/>
        </authorList>
    </citation>
    <scope>NUCLEOTIDE SEQUENCE [LARGE SCALE GENOMIC DNA]</scope>
    <source>
        <strain evidence="7 8">DSM 28697</strain>
    </source>
</reference>
<evidence type="ECO:0000259" key="6">
    <source>
        <dbReference type="SMART" id="SM00983"/>
    </source>
</evidence>
<dbReference type="GO" id="GO:0006772">
    <property type="term" value="P:thiamine metabolic process"/>
    <property type="evidence" value="ECO:0007669"/>
    <property type="project" value="UniProtKB-UniRule"/>
</dbReference>
<comment type="caution">
    <text evidence="7">The sequence shown here is derived from an EMBL/GenBank/DDBJ whole genome shotgun (WGS) entry which is preliminary data.</text>
</comment>
<keyword evidence="8" id="KW-1185">Reference proteome</keyword>
<dbReference type="RefSeq" id="WP_133579249.1">
    <property type="nucleotide sequence ID" value="NZ_SNYJ01000002.1"/>
</dbReference>
<dbReference type="InterPro" id="IPR006282">
    <property type="entry name" value="Thi_PPkinase"/>
</dbReference>
<evidence type="ECO:0000256" key="5">
    <source>
        <dbReference type="NCBIfam" id="TIGR01378"/>
    </source>
</evidence>
<dbReference type="AlphaFoldDB" id="A0A4R6U7P1"/>
<dbReference type="Gene3D" id="3.40.50.10240">
    <property type="entry name" value="Thiamin pyrophosphokinase, catalytic domain"/>
    <property type="match status" value="1"/>
</dbReference>
<dbReference type="CDD" id="cd07995">
    <property type="entry name" value="TPK"/>
    <property type="match status" value="1"/>
</dbReference>
<dbReference type="EC" id="2.7.6.2" evidence="5"/>
<organism evidence="7 8">
    <name type="scientific">Aureibacillus halotolerans</name>
    <dbReference type="NCBI Taxonomy" id="1508390"/>
    <lineage>
        <taxon>Bacteria</taxon>
        <taxon>Bacillati</taxon>
        <taxon>Bacillota</taxon>
        <taxon>Bacilli</taxon>
        <taxon>Bacillales</taxon>
        <taxon>Bacillaceae</taxon>
        <taxon>Aureibacillus</taxon>
    </lineage>
</organism>
<dbReference type="PANTHER" id="PTHR41299:SF1">
    <property type="entry name" value="THIAMINE PYROPHOSPHOKINASE"/>
    <property type="match status" value="1"/>
</dbReference>
<dbReference type="GO" id="GO:0030975">
    <property type="term" value="F:thiamine binding"/>
    <property type="evidence" value="ECO:0007669"/>
    <property type="project" value="InterPro"/>
</dbReference>
<evidence type="ECO:0000256" key="4">
    <source>
        <dbReference type="ARBA" id="ARBA00022840"/>
    </source>
</evidence>
<dbReference type="SMART" id="SM00983">
    <property type="entry name" value="TPK_B1_binding"/>
    <property type="match status" value="1"/>
</dbReference>
<evidence type="ECO:0000256" key="3">
    <source>
        <dbReference type="ARBA" id="ARBA00022777"/>
    </source>
</evidence>
<evidence type="ECO:0000313" key="8">
    <source>
        <dbReference type="Proteomes" id="UP000295632"/>
    </source>
</evidence>
<keyword evidence="4" id="KW-0067">ATP-binding</keyword>
<dbReference type="InterPro" id="IPR053149">
    <property type="entry name" value="TPK"/>
</dbReference>
<dbReference type="GO" id="GO:0004788">
    <property type="term" value="F:thiamine diphosphokinase activity"/>
    <property type="evidence" value="ECO:0007669"/>
    <property type="project" value="UniProtKB-UniRule"/>
</dbReference>
<dbReference type="InterPro" id="IPR007373">
    <property type="entry name" value="Thiamin_PyroPKinase_B1-bd"/>
</dbReference>
<keyword evidence="3 7" id="KW-0418">Kinase</keyword>
<evidence type="ECO:0000256" key="1">
    <source>
        <dbReference type="ARBA" id="ARBA00022679"/>
    </source>
</evidence>
<dbReference type="OrthoDB" id="9804377at2"/>
<gene>
    <name evidence="7" type="ORF">EV213_102415</name>
</gene>
<dbReference type="GO" id="GO:0009229">
    <property type="term" value="P:thiamine diphosphate biosynthetic process"/>
    <property type="evidence" value="ECO:0007669"/>
    <property type="project" value="InterPro"/>
</dbReference>
<dbReference type="SUPFAM" id="SSF63862">
    <property type="entry name" value="Thiamin pyrophosphokinase, substrate-binding domain"/>
    <property type="match status" value="1"/>
</dbReference>
<dbReference type="Proteomes" id="UP000295632">
    <property type="component" value="Unassembled WGS sequence"/>
</dbReference>
<protein>
    <recommendedName>
        <fullName evidence="5">Thiamine diphosphokinase</fullName>
        <ecNumber evidence="5">2.7.6.2</ecNumber>
    </recommendedName>
</protein>
<evidence type="ECO:0000256" key="2">
    <source>
        <dbReference type="ARBA" id="ARBA00022741"/>
    </source>
</evidence>